<evidence type="ECO:0000256" key="3">
    <source>
        <dbReference type="ARBA" id="ARBA00022801"/>
    </source>
</evidence>
<dbReference type="RefSeq" id="WP_425546513.1">
    <property type="nucleotide sequence ID" value="NZ_BAAANN010000020.1"/>
</dbReference>
<dbReference type="SUPFAM" id="SSF53474">
    <property type="entry name" value="alpha/beta-Hydrolases"/>
    <property type="match status" value="1"/>
</dbReference>
<comment type="similarity">
    <text evidence="1">Belongs to the peptidase S33 family.</text>
</comment>
<keyword evidence="3 6" id="KW-0378">Hydrolase</keyword>
<keyword evidence="2" id="KW-0732">Signal</keyword>
<name>A0ABN2RHX8_9PSEU</name>
<dbReference type="GO" id="GO:0016787">
    <property type="term" value="F:hydrolase activity"/>
    <property type="evidence" value="ECO:0007669"/>
    <property type="project" value="UniProtKB-KW"/>
</dbReference>
<protein>
    <submittedName>
        <fullName evidence="6">Alpha/beta hydrolase</fullName>
    </submittedName>
</protein>
<feature type="domain" description="AB hydrolase-1" evidence="5">
    <location>
        <begin position="100"/>
        <end position="488"/>
    </location>
</feature>
<feature type="compositionally biased region" description="Polar residues" evidence="4">
    <location>
        <begin position="1"/>
        <end position="19"/>
    </location>
</feature>
<dbReference type="PANTHER" id="PTHR43248">
    <property type="entry name" value="2-SUCCINYL-6-HYDROXY-2,4-CYCLOHEXADIENE-1-CARBOXYLATE SYNTHASE"/>
    <property type="match status" value="1"/>
</dbReference>
<dbReference type="EMBL" id="BAAANN010000020">
    <property type="protein sequence ID" value="GAA1969470.1"/>
    <property type="molecule type" value="Genomic_DNA"/>
</dbReference>
<keyword evidence="7" id="KW-1185">Reference proteome</keyword>
<dbReference type="InterPro" id="IPR029058">
    <property type="entry name" value="AB_hydrolase_fold"/>
</dbReference>
<gene>
    <name evidence="6" type="ORF">GCM10009754_48630</name>
</gene>
<evidence type="ECO:0000313" key="7">
    <source>
        <dbReference type="Proteomes" id="UP001501116"/>
    </source>
</evidence>
<organism evidence="6 7">
    <name type="scientific">Amycolatopsis minnesotensis</name>
    <dbReference type="NCBI Taxonomy" id="337894"/>
    <lineage>
        <taxon>Bacteria</taxon>
        <taxon>Bacillati</taxon>
        <taxon>Actinomycetota</taxon>
        <taxon>Actinomycetes</taxon>
        <taxon>Pseudonocardiales</taxon>
        <taxon>Pseudonocardiaceae</taxon>
        <taxon>Amycolatopsis</taxon>
    </lineage>
</organism>
<comment type="caution">
    <text evidence="6">The sequence shown here is derived from an EMBL/GenBank/DDBJ whole genome shotgun (WGS) entry which is preliminary data.</text>
</comment>
<sequence>MPLAACTSTPADQPRQATEQLGPKGAVPAGLDRFYGQPLTWGDCAPYATSDGAKSAFAVKTLQCARLTVPLDYAKPAGDTITIGVLRRKATGQDNRIGSLVMNPGGPGASGMEAAANLAQGAAQGELGKRFDFVGFDPRGIGASEPQVRCLTDAERDEDRAEDLESDGSPAGVAKQETEAKDFAGKCAQRTAHGDAMLANVGTRDVVKDMDVLRSALGDEKLSYLGYSYGTRIGSTYAEAFPKNVRAMVLDGALDPDQDSVESLVAQGQGFGKAFGQYAAWCAARQDCALGANPAGATKAFQDLVRPLVRIPVTLADGRKLTFGDATLAAIQALYSQQLWEPLNSGLNELKLGKGATLMALADQYNERDRSGRYATTQDAFTAIRCVDDPRVTDKNKILDAAKRYDEAAPFLDDGGPEGAPLDSCAFWPVPSTSRPHEPAVAGLPPVLVVSTTNDPATPYQAGVNLAKAMKGSLLTYEGTQHTAFLQGIGCVDSAGTAYLVDGTVPPEGTRCPG</sequence>
<evidence type="ECO:0000256" key="2">
    <source>
        <dbReference type="ARBA" id="ARBA00022729"/>
    </source>
</evidence>
<dbReference type="InterPro" id="IPR000073">
    <property type="entry name" value="AB_hydrolase_1"/>
</dbReference>
<feature type="region of interest" description="Disordered" evidence="4">
    <location>
        <begin position="1"/>
        <end position="25"/>
    </location>
</feature>
<evidence type="ECO:0000259" key="5">
    <source>
        <dbReference type="Pfam" id="PF00561"/>
    </source>
</evidence>
<proteinExistence type="inferred from homology"/>
<dbReference type="PANTHER" id="PTHR43248:SF29">
    <property type="entry name" value="TRIPEPTIDYL AMINOPEPTIDASE"/>
    <property type="match status" value="1"/>
</dbReference>
<accession>A0ABN2RHX8</accession>
<feature type="region of interest" description="Disordered" evidence="4">
    <location>
        <begin position="154"/>
        <end position="174"/>
    </location>
</feature>
<evidence type="ECO:0000256" key="4">
    <source>
        <dbReference type="SAM" id="MobiDB-lite"/>
    </source>
</evidence>
<dbReference type="InterPro" id="IPR051601">
    <property type="entry name" value="Serine_prot/Carboxylest_S33"/>
</dbReference>
<dbReference type="Pfam" id="PF00561">
    <property type="entry name" value="Abhydrolase_1"/>
    <property type="match status" value="1"/>
</dbReference>
<dbReference type="Gene3D" id="3.40.50.1820">
    <property type="entry name" value="alpha/beta hydrolase"/>
    <property type="match status" value="1"/>
</dbReference>
<dbReference type="Proteomes" id="UP001501116">
    <property type="component" value="Unassembled WGS sequence"/>
</dbReference>
<reference evidence="6 7" key="1">
    <citation type="journal article" date="2019" name="Int. J. Syst. Evol. Microbiol.">
        <title>The Global Catalogue of Microorganisms (GCM) 10K type strain sequencing project: providing services to taxonomists for standard genome sequencing and annotation.</title>
        <authorList>
            <consortium name="The Broad Institute Genomics Platform"/>
            <consortium name="The Broad Institute Genome Sequencing Center for Infectious Disease"/>
            <person name="Wu L."/>
            <person name="Ma J."/>
        </authorList>
    </citation>
    <scope>NUCLEOTIDE SEQUENCE [LARGE SCALE GENOMIC DNA]</scope>
    <source>
        <strain evidence="6 7">JCM 14545</strain>
    </source>
</reference>
<evidence type="ECO:0000313" key="6">
    <source>
        <dbReference type="EMBL" id="GAA1969470.1"/>
    </source>
</evidence>
<evidence type="ECO:0000256" key="1">
    <source>
        <dbReference type="ARBA" id="ARBA00010088"/>
    </source>
</evidence>